<feature type="compositionally biased region" description="Basic residues" evidence="1">
    <location>
        <begin position="437"/>
        <end position="451"/>
    </location>
</feature>
<name>A0A8T1D678_9STRA</name>
<feature type="region of interest" description="Disordered" evidence="1">
    <location>
        <begin position="328"/>
        <end position="390"/>
    </location>
</feature>
<feature type="region of interest" description="Disordered" evidence="1">
    <location>
        <begin position="430"/>
        <end position="451"/>
    </location>
</feature>
<evidence type="ECO:0000313" key="4">
    <source>
        <dbReference type="Proteomes" id="UP000774804"/>
    </source>
</evidence>
<dbReference type="InterPro" id="IPR048324">
    <property type="entry name" value="ZSWIM1-3_RNaseH-like"/>
</dbReference>
<accession>A0A8T1D678</accession>
<evidence type="ECO:0000256" key="1">
    <source>
        <dbReference type="SAM" id="MobiDB-lite"/>
    </source>
</evidence>
<dbReference type="InterPro" id="IPR052579">
    <property type="entry name" value="Zinc_finger_SWIM"/>
</dbReference>
<dbReference type="PANTHER" id="PTHR31569:SF4">
    <property type="entry name" value="SWIM-TYPE DOMAIN-CONTAINING PROTEIN"/>
    <property type="match status" value="1"/>
</dbReference>
<feature type="compositionally biased region" description="Basic residues" evidence="1">
    <location>
        <begin position="1"/>
        <end position="10"/>
    </location>
</feature>
<dbReference type="AlphaFoldDB" id="A0A8T1D678"/>
<organism evidence="3 4">
    <name type="scientific">Phytophthora cactorum</name>
    <dbReference type="NCBI Taxonomy" id="29920"/>
    <lineage>
        <taxon>Eukaryota</taxon>
        <taxon>Sar</taxon>
        <taxon>Stramenopiles</taxon>
        <taxon>Oomycota</taxon>
        <taxon>Peronosporomycetes</taxon>
        <taxon>Peronosporales</taxon>
        <taxon>Peronosporaceae</taxon>
        <taxon>Phytophthora</taxon>
    </lineage>
</organism>
<reference evidence="3" key="1">
    <citation type="submission" date="2018-10" db="EMBL/GenBank/DDBJ databases">
        <title>Effector identification in a new, highly contiguous assembly of the strawberry crown rot pathogen Phytophthora cactorum.</title>
        <authorList>
            <person name="Armitage A.D."/>
            <person name="Nellist C.F."/>
            <person name="Bates H."/>
            <person name="Vickerstaff R.J."/>
            <person name="Harrison R.J."/>
        </authorList>
    </citation>
    <scope>NUCLEOTIDE SEQUENCE</scope>
    <source>
        <strain evidence="3">4032</strain>
    </source>
</reference>
<dbReference type="EMBL" id="RCMI01000107">
    <property type="protein sequence ID" value="KAG2934145.1"/>
    <property type="molecule type" value="Genomic_DNA"/>
</dbReference>
<protein>
    <recommendedName>
        <fullName evidence="2">ZSWIM1/3 RNaseH-like domain-containing protein</fullName>
    </recommendedName>
</protein>
<dbReference type="PANTHER" id="PTHR31569">
    <property type="entry name" value="SWIM-TYPE DOMAIN-CONTAINING PROTEIN"/>
    <property type="match status" value="1"/>
</dbReference>
<feature type="compositionally biased region" description="Polar residues" evidence="1">
    <location>
        <begin position="354"/>
        <end position="369"/>
    </location>
</feature>
<gene>
    <name evidence="3" type="ORF">PC115_g5247</name>
</gene>
<sequence>MSARKAKKRAHVSDSDHDSAEDEHPEVASITFPQFSEEFSSWDAFHEELTRYVFSGWPNLLSAVLVQSGDGSYKVRVSKHIATHNHDVGRDVYYSYAEARKITSPGTRGVVKTLVQGGSKKKKILRYLKEVSGKPVLPKDVENLVAKMRKETYTSEDDNERVAQVLRDFSEGPGNAGNVFRDKETEFTSCITFQTAHMRRMTRKFPETICLDATYGTNINRYRLFSFMVTNKFGFGSFAQHALVDGESKLNMLCAILSIRVCSVPEDCRVVADKGSRSFRAWLDFLTQLEGVARHNDMPPSYRDLSNGVEVTNFGSVSKRFTNCDGVGEQITNVGEPIPAGEDVTNSDDAGEDVTNSNDAGDNVTNSYDASKDDTNSGSVLTPDSTPEIKIETGARVELTSTPASARRKLDLDSVGSALSDEEIVNIVLNTASRPAGRPRGKKAVKKAKRR</sequence>
<feature type="region of interest" description="Disordered" evidence="1">
    <location>
        <begin position="1"/>
        <end position="27"/>
    </location>
</feature>
<dbReference type="Proteomes" id="UP000774804">
    <property type="component" value="Unassembled WGS sequence"/>
</dbReference>
<dbReference type="VEuPathDB" id="FungiDB:PC110_g23330"/>
<evidence type="ECO:0000259" key="2">
    <source>
        <dbReference type="Pfam" id="PF21056"/>
    </source>
</evidence>
<dbReference type="Pfam" id="PF21056">
    <property type="entry name" value="ZSWIM1-3_RNaseH-like"/>
    <property type="match status" value="1"/>
</dbReference>
<evidence type="ECO:0000313" key="3">
    <source>
        <dbReference type="EMBL" id="KAG2934145.1"/>
    </source>
</evidence>
<feature type="domain" description="ZSWIM1/3 RNaseH-like" evidence="2">
    <location>
        <begin position="169"/>
        <end position="256"/>
    </location>
</feature>
<feature type="compositionally biased region" description="Polar residues" evidence="1">
    <location>
        <begin position="376"/>
        <end position="385"/>
    </location>
</feature>
<dbReference type="VEuPathDB" id="FungiDB:PC110_g14499"/>
<comment type="caution">
    <text evidence="3">The sequence shown here is derived from an EMBL/GenBank/DDBJ whole genome shotgun (WGS) entry which is preliminary data.</text>
</comment>
<proteinExistence type="predicted"/>